<protein>
    <submittedName>
        <fullName evidence="2">2-polyprenyl-6-methoxyphenol hydroxylase-like FAD-dependent oxidoreductase</fullName>
    </submittedName>
</protein>
<dbReference type="RefSeq" id="WP_221640280.1">
    <property type="nucleotide sequence ID" value="NZ_VFOZ01000001.1"/>
</dbReference>
<dbReference type="AlphaFoldDB" id="A0A543CUQ5"/>
<accession>A0A543CUQ5</accession>
<dbReference type="Gene3D" id="3.50.50.60">
    <property type="entry name" value="FAD/NAD(P)-binding domain"/>
    <property type="match status" value="1"/>
</dbReference>
<dbReference type="Proteomes" id="UP000316096">
    <property type="component" value="Unassembled WGS sequence"/>
</dbReference>
<evidence type="ECO:0000313" key="3">
    <source>
        <dbReference type="Proteomes" id="UP000316096"/>
    </source>
</evidence>
<organism evidence="2 3">
    <name type="scientific">Actinoallomurus bryophytorum</name>
    <dbReference type="NCBI Taxonomy" id="1490222"/>
    <lineage>
        <taxon>Bacteria</taxon>
        <taxon>Bacillati</taxon>
        <taxon>Actinomycetota</taxon>
        <taxon>Actinomycetes</taxon>
        <taxon>Streptosporangiales</taxon>
        <taxon>Thermomonosporaceae</taxon>
        <taxon>Actinoallomurus</taxon>
    </lineage>
</organism>
<feature type="region of interest" description="Disordered" evidence="1">
    <location>
        <begin position="30"/>
        <end position="50"/>
    </location>
</feature>
<name>A0A543CUQ5_9ACTN</name>
<dbReference type="PANTHER" id="PTHR43422">
    <property type="entry name" value="THIAMINE THIAZOLE SYNTHASE"/>
    <property type="match status" value="1"/>
</dbReference>
<keyword evidence="3" id="KW-1185">Reference proteome</keyword>
<evidence type="ECO:0000256" key="1">
    <source>
        <dbReference type="SAM" id="MobiDB-lite"/>
    </source>
</evidence>
<reference evidence="2 3" key="1">
    <citation type="submission" date="2019-06" db="EMBL/GenBank/DDBJ databases">
        <title>Sequencing the genomes of 1000 actinobacteria strains.</title>
        <authorList>
            <person name="Klenk H.-P."/>
        </authorList>
    </citation>
    <scope>NUCLEOTIDE SEQUENCE [LARGE SCALE GENOMIC DNA]</scope>
    <source>
        <strain evidence="2 3">DSM 102200</strain>
    </source>
</reference>
<evidence type="ECO:0000313" key="2">
    <source>
        <dbReference type="EMBL" id="TQM00845.1"/>
    </source>
</evidence>
<dbReference type="SUPFAM" id="SSF51905">
    <property type="entry name" value="FAD/NAD(P)-binding domain"/>
    <property type="match status" value="1"/>
</dbReference>
<comment type="caution">
    <text evidence="2">The sequence shown here is derived from an EMBL/GenBank/DDBJ whole genome shotgun (WGS) entry which is preliminary data.</text>
</comment>
<sequence>MSRAIIIGGSIAGLAGALALSEIGYDVEILERDPSPPPESTEEAHDGWPRPTVPQATHSHAFASLGVNLLRERTPDIYAALVAAGAGEIQLAERKPPTLVDAGEEPEDAELNMLASRRSTFELVFRREVLRRPRITVHPGTTVRGLEFAPGGGRRVTGVRTEDGRVVHADIVIDAAGRRSPVTQWLAEAGVPVAADQSESCEITYYTRFYRSLTKGPAGPLNRGFGAGGLWDHYTAVLFLGDNGTFSVSVGVLPQDTLMKGLRKEPAFTAAVRATPLLAPWIAPGNAEPISGVHAMGGLDNMLRGAATTRQEPVPGLFLLGDSACTTNPAYGRGVSLALAHAYALAEVLRNEPNVGEAQAREAARVAERLFTPWFNEAVQNDRGRGGLWRATVTGVTLPPPPEHVITFGAVAEAAGSDPVVWRRLVRVMMSLSTPDTVYGDEEIRVRVRKALAASNGHGLPGASREQLVRAVNETAAA</sequence>
<dbReference type="InterPro" id="IPR036188">
    <property type="entry name" value="FAD/NAD-bd_sf"/>
</dbReference>
<proteinExistence type="predicted"/>
<dbReference type="PANTHER" id="PTHR43422:SF3">
    <property type="entry name" value="THIAMINE THIAZOLE SYNTHASE"/>
    <property type="match status" value="1"/>
</dbReference>
<dbReference type="PRINTS" id="PR00420">
    <property type="entry name" value="RNGMNOXGNASE"/>
</dbReference>
<dbReference type="EMBL" id="VFOZ01000001">
    <property type="protein sequence ID" value="TQM00845.1"/>
    <property type="molecule type" value="Genomic_DNA"/>
</dbReference>
<gene>
    <name evidence="2" type="ORF">FB559_6568</name>
</gene>